<proteinExistence type="predicted"/>
<dbReference type="InterPro" id="IPR011990">
    <property type="entry name" value="TPR-like_helical_dom_sf"/>
</dbReference>
<feature type="domain" description="Glycosyltransferase 61 catalytic" evidence="5">
    <location>
        <begin position="542"/>
        <end position="627"/>
    </location>
</feature>
<keyword evidence="7" id="KW-1185">Reference proteome</keyword>
<dbReference type="InterPro" id="IPR049625">
    <property type="entry name" value="Glyco_transf_61_cat"/>
</dbReference>
<keyword evidence="3" id="KW-0325">Glycoprotein</keyword>
<dbReference type="Gene3D" id="1.25.40.10">
    <property type="entry name" value="Tetratricopeptide repeat domain"/>
    <property type="match status" value="1"/>
</dbReference>
<reference evidence="6" key="1">
    <citation type="submission" date="2023-10" db="EMBL/GenBank/DDBJ databases">
        <authorList>
            <person name="Chen Y."/>
            <person name="Shah S."/>
            <person name="Dougan E. K."/>
            <person name="Thang M."/>
            <person name="Chan C."/>
        </authorList>
    </citation>
    <scope>NUCLEOTIDE SEQUENCE [LARGE SCALE GENOMIC DNA]</scope>
</reference>
<accession>A0ABN9WCF7</accession>
<evidence type="ECO:0000256" key="1">
    <source>
        <dbReference type="ARBA" id="ARBA00022676"/>
    </source>
</evidence>
<gene>
    <name evidence="6" type="ORF">PCOR1329_LOCUS65150</name>
</gene>
<dbReference type="Pfam" id="PF04577">
    <property type="entry name" value="Glyco_transf_61"/>
    <property type="match status" value="1"/>
</dbReference>
<dbReference type="SUPFAM" id="SSF48452">
    <property type="entry name" value="TPR-like"/>
    <property type="match status" value="1"/>
</dbReference>
<keyword evidence="2" id="KW-0808">Transferase</keyword>
<name>A0ABN9WCF7_9DINO</name>
<dbReference type="EMBL" id="CAUYUJ010018329">
    <property type="protein sequence ID" value="CAK0882726.1"/>
    <property type="molecule type" value="Genomic_DNA"/>
</dbReference>
<dbReference type="PANTHER" id="PTHR20961">
    <property type="entry name" value="GLYCOSYLTRANSFERASE"/>
    <property type="match status" value="1"/>
</dbReference>
<evidence type="ECO:0000256" key="2">
    <source>
        <dbReference type="ARBA" id="ARBA00022679"/>
    </source>
</evidence>
<evidence type="ECO:0000313" key="6">
    <source>
        <dbReference type="EMBL" id="CAK0882726.1"/>
    </source>
</evidence>
<dbReference type="Proteomes" id="UP001189429">
    <property type="component" value="Unassembled WGS sequence"/>
</dbReference>
<keyword evidence="1" id="KW-0328">Glycosyltransferase</keyword>
<organism evidence="6 7">
    <name type="scientific">Prorocentrum cordatum</name>
    <dbReference type="NCBI Taxonomy" id="2364126"/>
    <lineage>
        <taxon>Eukaryota</taxon>
        <taxon>Sar</taxon>
        <taxon>Alveolata</taxon>
        <taxon>Dinophyceae</taxon>
        <taxon>Prorocentrales</taxon>
        <taxon>Prorocentraceae</taxon>
        <taxon>Prorocentrum</taxon>
    </lineage>
</organism>
<protein>
    <recommendedName>
        <fullName evidence="5">Glycosyltransferase 61 catalytic domain-containing protein</fullName>
    </recommendedName>
</protein>
<sequence>MAPLRRSRCSPRRGSPELTVAAFSVVSLVSGGQAANARREAAAKYEADRYLRAGVAAYRQGRAEFQAEPLLRAKRLLARAVELRPSPEGFFFLGGTLSLMSKPRSATRAYLACLRLDPTSVAAHQNVAQIFDDLGNKSAAHVHYLRWAELAPRSAHARRALAISQLWSGDAAAGARECDEAVRLAPSEPIVPYDCAQMMVLMLPPGEELPAELPGRAGEAPGSDGSSAHWAERIEPLFQRAQRAALGAWRGGPRPLPPARDAPSGEDPLSAVPTVRWMPAAPASAPLCPEGARAVRDWREWRGSATGADAAVADSVELLAPGGEVYGQRVPQTYGGPFTWAGQRYLERAVVAAVLRDVLVSGNEGVITRGCDVFVPYYDVQIPWHENLPWPDPPTEPVRRVRAALWLLVMFPANFFSFLIDELARLAVWLVTKKERLPLLVPADRGRLKSFMYDWFDLLGGFEVLPYDVRPHFTGAAQVAAPRLLVQELHVVDWRDPEGAERRGDVFLLPPRWALLRLRGLAVGWALGAGARGTGHASAGGPTLLWIQRSAATTRRVANEPELLDALGAALEGLEGPRWTVRVFSDTPSVPPAREAVRLFHEADIVVGVHGSGQANMVFCQEGAGVIDINIPEPHSHGGGGSRLPPTTASRWG</sequence>
<evidence type="ECO:0000313" key="7">
    <source>
        <dbReference type="Proteomes" id="UP001189429"/>
    </source>
</evidence>
<feature type="region of interest" description="Disordered" evidence="4">
    <location>
        <begin position="248"/>
        <end position="269"/>
    </location>
</feature>
<evidence type="ECO:0000259" key="5">
    <source>
        <dbReference type="Pfam" id="PF04577"/>
    </source>
</evidence>
<feature type="region of interest" description="Disordered" evidence="4">
    <location>
        <begin position="631"/>
        <end position="653"/>
    </location>
</feature>
<evidence type="ECO:0000256" key="3">
    <source>
        <dbReference type="ARBA" id="ARBA00023180"/>
    </source>
</evidence>
<evidence type="ECO:0000256" key="4">
    <source>
        <dbReference type="SAM" id="MobiDB-lite"/>
    </source>
</evidence>
<dbReference type="InterPro" id="IPR007657">
    <property type="entry name" value="Glycosyltransferase_61"/>
</dbReference>
<comment type="caution">
    <text evidence="6">The sequence shown here is derived from an EMBL/GenBank/DDBJ whole genome shotgun (WGS) entry which is preliminary data.</text>
</comment>